<dbReference type="EMBL" id="CAKXAJ010025209">
    <property type="protein sequence ID" value="CAH2236509.1"/>
    <property type="molecule type" value="Genomic_DNA"/>
</dbReference>
<organism evidence="1 2">
    <name type="scientific">Pararge aegeria aegeria</name>
    <dbReference type="NCBI Taxonomy" id="348720"/>
    <lineage>
        <taxon>Eukaryota</taxon>
        <taxon>Metazoa</taxon>
        <taxon>Ecdysozoa</taxon>
        <taxon>Arthropoda</taxon>
        <taxon>Hexapoda</taxon>
        <taxon>Insecta</taxon>
        <taxon>Pterygota</taxon>
        <taxon>Neoptera</taxon>
        <taxon>Endopterygota</taxon>
        <taxon>Lepidoptera</taxon>
        <taxon>Glossata</taxon>
        <taxon>Ditrysia</taxon>
        <taxon>Papilionoidea</taxon>
        <taxon>Nymphalidae</taxon>
        <taxon>Satyrinae</taxon>
        <taxon>Satyrini</taxon>
        <taxon>Parargina</taxon>
        <taxon>Pararge</taxon>
    </lineage>
</organism>
<gene>
    <name evidence="1" type="primary">jg7994</name>
    <name evidence="1" type="ORF">PAEG_LOCUS13882</name>
</gene>
<keyword evidence="2" id="KW-1185">Reference proteome</keyword>
<reference evidence="1" key="1">
    <citation type="submission" date="2022-03" db="EMBL/GenBank/DDBJ databases">
        <authorList>
            <person name="Lindestad O."/>
        </authorList>
    </citation>
    <scope>NUCLEOTIDE SEQUENCE</scope>
</reference>
<evidence type="ECO:0000313" key="2">
    <source>
        <dbReference type="Proteomes" id="UP000838756"/>
    </source>
</evidence>
<evidence type="ECO:0000313" key="1">
    <source>
        <dbReference type="EMBL" id="CAH2236509.1"/>
    </source>
</evidence>
<protein>
    <submittedName>
        <fullName evidence="1">Jg7994 protein</fullName>
    </submittedName>
</protein>
<proteinExistence type="predicted"/>
<dbReference type="AlphaFoldDB" id="A0A8S4RH10"/>
<accession>A0A8S4RH10</accession>
<dbReference type="Proteomes" id="UP000838756">
    <property type="component" value="Unassembled WGS sequence"/>
</dbReference>
<name>A0A8S4RH10_9NEOP</name>
<sequence length="97" mass="11142">METMQQIPYSKKLYKRNMETSKDKISRRKMNELSIIQSLKIATLNKTNSKQVPLWFAVLTLADKLKRNRNTMGVRRRCGKNIARQPGGGECFANGNP</sequence>
<comment type="caution">
    <text evidence="1">The sequence shown here is derived from an EMBL/GenBank/DDBJ whole genome shotgun (WGS) entry which is preliminary data.</text>
</comment>